<organism evidence="5 6">
    <name type="scientific">Nocardioides panacis</name>
    <dbReference type="NCBI Taxonomy" id="2849501"/>
    <lineage>
        <taxon>Bacteria</taxon>
        <taxon>Bacillati</taxon>
        <taxon>Actinomycetota</taxon>
        <taxon>Actinomycetes</taxon>
        <taxon>Propionibacteriales</taxon>
        <taxon>Nocardioidaceae</taxon>
        <taxon>Nocardioides</taxon>
    </lineage>
</organism>
<dbReference type="KEGG" id="nps:KRR39_17445"/>
<evidence type="ECO:0000313" key="6">
    <source>
        <dbReference type="Proteomes" id="UP000683575"/>
    </source>
</evidence>
<dbReference type="Proteomes" id="UP000683575">
    <property type="component" value="Chromosome"/>
</dbReference>
<sequence>MQPPSPRALRERVSNRAAGLLRRPTAPNAAPAPATPVAAPAAPKTPAEPPHEGTLLEGLLRGDDLTTSVLTQVREWVADGDVESAVSLTESLRRHGQSREVGDLASGVLAFHRGLLELAWARFTALPRAAWATYAPEEYTRCGLETARQQTVEELRDVATHEPAVISLRDWVTIVGVVFGAGEHALAGELFDVVEATAAQLPADADRVERNRAWLEPWVRAGIDRTAPRGERPAFAVVDYGHPGMNRGSANIGDHVQSIASLGHLVRHRSVRLHGEDDLVALLDRLGERTRPALRLDGVDADVDVMTIHRDASMYQEIPEGTWTLCFGWFMHPLFKMRYGFPLHSALRPLFVSFHCNKRELLTDDAIAYLKRYGPVGCRDWTTVYLLLSAGVPAFFSGCMTTTVSTVFPETDERPDASAPVGYVDVLDGSVPAGAPTFHHSDRAVRRRSFLENCDDAVDRLETYRRDLSKVVTSRLHAYLPLRSLGVPVDFKPANMSDIRFDGLAGITDEAFSSMRDGIIALLQETFTLILSGASEDEVYGRWRELTAGKVAEAEARLHAPAGTRTAPPRLDQAVAAAVAETVHVAPATPRHAGDEVNCAVFVTKSDVRRLSALVRSLATNSSRPLHVWLLGRPKAERTRLTLARAFPEVTFSWVRTGGLDAAVHPPVRTANSVARLVLPDLLPGVQRVVVLPAETVVDGDVAELAALDLDGHAFASARSRSNQSSGFQMLHWAAARLRDRTALSSELRRTAHARHAFDFDAFGTDLLVVDLAESRRQQPPAEAVALMADFRMNATEVLHYLAGPDHAEIPDRWQHVPSEDAVTDSVLVHWTGITKPWGRRVVPEQERWRAYAGK</sequence>
<evidence type="ECO:0000256" key="4">
    <source>
        <dbReference type="SAM" id="MobiDB-lite"/>
    </source>
</evidence>
<feature type="compositionally biased region" description="Low complexity" evidence="4">
    <location>
        <begin position="24"/>
        <end position="45"/>
    </location>
</feature>
<keyword evidence="6" id="KW-1185">Reference proteome</keyword>
<name>A0A975SXU6_9ACTN</name>
<reference evidence="5" key="1">
    <citation type="submission" date="2021-06" db="EMBL/GenBank/DDBJ databases">
        <title>Complete genome sequence of Nocardioides sp. G188.</title>
        <authorList>
            <person name="Im W.-T."/>
        </authorList>
    </citation>
    <scope>NUCLEOTIDE SEQUENCE</scope>
    <source>
        <strain evidence="5">G188</strain>
    </source>
</reference>
<dbReference type="PANTHER" id="PTHR13778">
    <property type="entry name" value="GLYCOSYLTRANSFERASE 8 DOMAIN-CONTAINING PROTEIN"/>
    <property type="match status" value="1"/>
</dbReference>
<dbReference type="InterPro" id="IPR050748">
    <property type="entry name" value="Glycosyltrans_8_dom-fam"/>
</dbReference>
<dbReference type="GO" id="GO:0046872">
    <property type="term" value="F:metal ion binding"/>
    <property type="evidence" value="ECO:0007669"/>
    <property type="project" value="UniProtKB-KW"/>
</dbReference>
<keyword evidence="3" id="KW-0479">Metal-binding</keyword>
<dbReference type="InterPro" id="IPR002495">
    <property type="entry name" value="Glyco_trans_8"/>
</dbReference>
<keyword evidence="2" id="KW-0808">Transferase</keyword>
<evidence type="ECO:0000313" key="5">
    <source>
        <dbReference type="EMBL" id="QWZ07239.1"/>
    </source>
</evidence>
<feature type="region of interest" description="Disordered" evidence="4">
    <location>
        <begin position="1"/>
        <end position="54"/>
    </location>
</feature>
<keyword evidence="1" id="KW-0328">Glycosyltransferase</keyword>
<dbReference type="AlphaFoldDB" id="A0A975SXU6"/>
<accession>A0A975SXU6</accession>
<evidence type="ECO:0000256" key="1">
    <source>
        <dbReference type="ARBA" id="ARBA00022676"/>
    </source>
</evidence>
<gene>
    <name evidence="5" type="ORF">KRR39_17445</name>
</gene>
<dbReference type="PANTHER" id="PTHR13778:SF47">
    <property type="entry name" value="LIPOPOLYSACCHARIDE 1,3-GALACTOSYLTRANSFERASE"/>
    <property type="match status" value="1"/>
</dbReference>
<dbReference type="GO" id="GO:0016757">
    <property type="term" value="F:glycosyltransferase activity"/>
    <property type="evidence" value="ECO:0007669"/>
    <property type="project" value="UniProtKB-KW"/>
</dbReference>
<dbReference type="EMBL" id="CP077062">
    <property type="protein sequence ID" value="QWZ07239.1"/>
    <property type="molecule type" value="Genomic_DNA"/>
</dbReference>
<protein>
    <submittedName>
        <fullName evidence="5">Uncharacterized protein</fullName>
    </submittedName>
</protein>
<evidence type="ECO:0000256" key="3">
    <source>
        <dbReference type="ARBA" id="ARBA00022723"/>
    </source>
</evidence>
<evidence type="ECO:0000256" key="2">
    <source>
        <dbReference type="ARBA" id="ARBA00022679"/>
    </source>
</evidence>
<dbReference type="Pfam" id="PF01501">
    <property type="entry name" value="Glyco_transf_8"/>
    <property type="match status" value="1"/>
</dbReference>
<dbReference type="RefSeq" id="WP_216938750.1">
    <property type="nucleotide sequence ID" value="NZ_CP077062.1"/>
</dbReference>
<proteinExistence type="predicted"/>